<sequence>MLFLRLLALGPLAALGGQPARPPVAFYTTYSYVGYTVYDFTEGQSPTQVPGVGGTLTLRADGSYTKRLSLLLGDSGPRYFSQQGRFTTQGDSIFFRFSDKNGPDVQRGTFRYEPASKKLSISLMGYPRGNHGDYELLALPAARRP</sequence>
<gene>
    <name evidence="1" type="ORF">HHL22_00965</name>
</gene>
<evidence type="ECO:0000313" key="2">
    <source>
        <dbReference type="Proteomes" id="UP000559626"/>
    </source>
</evidence>
<evidence type="ECO:0000313" key="1">
    <source>
        <dbReference type="EMBL" id="NML63767.1"/>
    </source>
</evidence>
<organism evidence="1 2">
    <name type="scientific">Hymenobacter polaris</name>
    <dbReference type="NCBI Taxonomy" id="2682546"/>
    <lineage>
        <taxon>Bacteria</taxon>
        <taxon>Pseudomonadati</taxon>
        <taxon>Bacteroidota</taxon>
        <taxon>Cytophagia</taxon>
        <taxon>Cytophagales</taxon>
        <taxon>Hymenobacteraceae</taxon>
        <taxon>Hymenobacter</taxon>
    </lineage>
</organism>
<accession>A0A7Y0AAT3</accession>
<dbReference type="AlphaFoldDB" id="A0A7Y0AAT3"/>
<reference evidence="1 2" key="1">
    <citation type="submission" date="2020-04" db="EMBL/GenBank/DDBJ databases">
        <title>Hymenobacter polaris sp. nov., isolated from Arctic soil.</title>
        <authorList>
            <person name="Dahal R.H."/>
        </authorList>
    </citation>
    <scope>NUCLEOTIDE SEQUENCE [LARGE SCALE GENOMIC DNA]</scope>
    <source>
        <strain evidence="1 2">RP-2-7</strain>
    </source>
</reference>
<name>A0A7Y0AAT3_9BACT</name>
<comment type="caution">
    <text evidence="1">The sequence shown here is derived from an EMBL/GenBank/DDBJ whole genome shotgun (WGS) entry which is preliminary data.</text>
</comment>
<protein>
    <submittedName>
        <fullName evidence="1">Copper resistance protein NlpE</fullName>
    </submittedName>
</protein>
<proteinExistence type="predicted"/>
<dbReference type="Proteomes" id="UP000559626">
    <property type="component" value="Unassembled WGS sequence"/>
</dbReference>
<dbReference type="RefSeq" id="WP_169529108.1">
    <property type="nucleotide sequence ID" value="NZ_JABBGH010000001.1"/>
</dbReference>
<dbReference type="EMBL" id="JABBGH010000001">
    <property type="protein sequence ID" value="NML63767.1"/>
    <property type="molecule type" value="Genomic_DNA"/>
</dbReference>
<keyword evidence="2" id="KW-1185">Reference proteome</keyword>